<evidence type="ECO:0000313" key="2">
    <source>
        <dbReference type="Proteomes" id="UP000183190"/>
    </source>
</evidence>
<proteinExistence type="predicted"/>
<sequence length="339" mass="37563">MSQKLETKTTTELLSTVYAPNEMLVDGLIPQGICILAGPQKVGKSFLALDISISVASGQPVLGRETAQGECLYLALEDTYRRLQGRLLKMDVEASDTLHFALASDKIGGGLESQIEDFSTEHPNLRLVVIDVFQLARKNAKASYSAEYSELAGLRDLANNLGICIMLVMHMRKSRDRDPLNNIYGGGGFVASADALLLLTEERRGSGSGTLMCTGREIESIEIAVRFDKEAMRWCAIGATDENSNGENKTLAAVYIYIRKKKHFEGSATELIEELKSVTSDVFYPNRITRDLLEQGHQLVYYGILFAVKRNHQGRIIILHYIKDDNKDEATVTRALLAR</sequence>
<reference evidence="1 2" key="1">
    <citation type="submission" date="2016-10" db="EMBL/GenBank/DDBJ databases">
        <authorList>
            <person name="de Groot N.N."/>
        </authorList>
    </citation>
    <scope>NUCLEOTIDE SEQUENCE [LARGE SCALE GENOMIC DNA]</scope>
    <source>
        <strain evidence="1 2">YAD2003</strain>
    </source>
</reference>
<accession>A0A1H6LCN6</accession>
<dbReference type="Pfam" id="PF13481">
    <property type="entry name" value="AAA_25"/>
    <property type="match status" value="1"/>
</dbReference>
<dbReference type="OrthoDB" id="9775547at2"/>
<dbReference type="Gene3D" id="3.40.50.300">
    <property type="entry name" value="P-loop containing nucleotide triphosphate hydrolases"/>
    <property type="match status" value="1"/>
</dbReference>
<evidence type="ECO:0000313" key="1">
    <source>
        <dbReference type="EMBL" id="SEH86292.1"/>
    </source>
</evidence>
<dbReference type="Proteomes" id="UP000183190">
    <property type="component" value="Unassembled WGS sequence"/>
</dbReference>
<dbReference type="SUPFAM" id="SSF52540">
    <property type="entry name" value="P-loop containing nucleoside triphosphate hydrolases"/>
    <property type="match status" value="1"/>
</dbReference>
<protein>
    <submittedName>
        <fullName evidence="1">AAA domain-containing protein</fullName>
    </submittedName>
</protein>
<gene>
    <name evidence="1" type="ORF">SAMN02910265_03090</name>
</gene>
<dbReference type="InterPro" id="IPR027417">
    <property type="entry name" value="P-loop_NTPase"/>
</dbReference>
<dbReference type="EMBL" id="FNWV01000019">
    <property type="protein sequence ID" value="SEH86292.1"/>
    <property type="molecule type" value="Genomic_DNA"/>
</dbReference>
<organism evidence="1 2">
    <name type="scientific">Ruminococcus flavefaciens</name>
    <dbReference type="NCBI Taxonomy" id="1265"/>
    <lineage>
        <taxon>Bacteria</taxon>
        <taxon>Bacillati</taxon>
        <taxon>Bacillota</taxon>
        <taxon>Clostridia</taxon>
        <taxon>Eubacteriales</taxon>
        <taxon>Oscillospiraceae</taxon>
        <taxon>Ruminococcus</taxon>
    </lineage>
</organism>
<dbReference type="RefSeq" id="WP_074718996.1">
    <property type="nucleotide sequence ID" value="NZ_FNWV01000019.1"/>
</dbReference>
<dbReference type="AlphaFoldDB" id="A0A1H6LCN6"/>
<name>A0A1H6LCN6_RUMFL</name>